<accession>A0A1G6H8G9</accession>
<organism evidence="1 2">
    <name type="scientific">Acinetobacter boissieri</name>
    <dbReference type="NCBI Taxonomy" id="1219383"/>
    <lineage>
        <taxon>Bacteria</taxon>
        <taxon>Pseudomonadati</taxon>
        <taxon>Pseudomonadota</taxon>
        <taxon>Gammaproteobacteria</taxon>
        <taxon>Moraxellales</taxon>
        <taxon>Moraxellaceae</taxon>
        <taxon>Acinetobacter</taxon>
    </lineage>
</organism>
<dbReference type="OrthoDB" id="9784466at2"/>
<dbReference type="GO" id="GO:0000287">
    <property type="term" value="F:magnesium ion binding"/>
    <property type="evidence" value="ECO:0007669"/>
    <property type="project" value="TreeGrafter"/>
</dbReference>
<dbReference type="GO" id="GO:0006564">
    <property type="term" value="P:L-serine biosynthetic process"/>
    <property type="evidence" value="ECO:0007669"/>
    <property type="project" value="TreeGrafter"/>
</dbReference>
<dbReference type="STRING" id="1219383.SAMN05421733_104153"/>
<proteinExistence type="predicted"/>
<dbReference type="InterPro" id="IPR050582">
    <property type="entry name" value="HAD-like_SerB"/>
</dbReference>
<dbReference type="GO" id="GO:0005737">
    <property type="term" value="C:cytoplasm"/>
    <property type="evidence" value="ECO:0007669"/>
    <property type="project" value="TreeGrafter"/>
</dbReference>
<dbReference type="PANTHER" id="PTHR43344:SF14">
    <property type="entry name" value="HAD-IB FAMILY HYDROLASE"/>
    <property type="match status" value="1"/>
</dbReference>
<evidence type="ECO:0000313" key="2">
    <source>
        <dbReference type="Proteomes" id="UP000242501"/>
    </source>
</evidence>
<dbReference type="InterPro" id="IPR006385">
    <property type="entry name" value="HAD_hydro_SerB1"/>
</dbReference>
<evidence type="ECO:0000313" key="1">
    <source>
        <dbReference type="EMBL" id="SDB90511.1"/>
    </source>
</evidence>
<dbReference type="GO" id="GO:0036424">
    <property type="term" value="F:L-phosphoserine phosphatase activity"/>
    <property type="evidence" value="ECO:0007669"/>
    <property type="project" value="TreeGrafter"/>
</dbReference>
<dbReference type="Proteomes" id="UP000242501">
    <property type="component" value="Unassembled WGS sequence"/>
</dbReference>
<dbReference type="Gene3D" id="1.20.1440.100">
    <property type="entry name" value="SG protein - dephosphorylation function"/>
    <property type="match status" value="1"/>
</dbReference>
<dbReference type="InterPro" id="IPR036412">
    <property type="entry name" value="HAD-like_sf"/>
</dbReference>
<reference evidence="2" key="1">
    <citation type="submission" date="2016-09" db="EMBL/GenBank/DDBJ databases">
        <authorList>
            <person name="Varghese N."/>
            <person name="Submissions S."/>
        </authorList>
    </citation>
    <scope>NUCLEOTIDE SEQUENCE [LARGE SCALE GENOMIC DNA]</scope>
    <source>
        <strain evidence="2">ANC 4422</strain>
    </source>
</reference>
<sequence>MVNLALFDFDHTLTHTDSFKAFLSYSLSKTAYYKGHFKLLHYIVGYQCKMITDQKLRQKICQTAFAQYHKKQLLEIGRTFADTYLDQIISPHAKQRLTWHQSQGDRVVVVSSSLDVYLKPWCEKQGIDVICNQMTDNGTHYTGVFLGGDCGYEEKARRVQQRYNLTDYEQIFAYGDSNNDSAMLALADQKFYRWQKQ</sequence>
<dbReference type="Gene3D" id="3.40.50.1000">
    <property type="entry name" value="HAD superfamily/HAD-like"/>
    <property type="match status" value="1"/>
</dbReference>
<protein>
    <submittedName>
        <fullName evidence="1">HAD-superfamily subfamily IB hydrolase, TIGR01490</fullName>
    </submittedName>
</protein>
<keyword evidence="2" id="KW-1185">Reference proteome</keyword>
<dbReference type="NCBIfam" id="TIGR01490">
    <property type="entry name" value="HAD-SF-IB-hyp1"/>
    <property type="match status" value="1"/>
</dbReference>
<name>A0A1G6H8G9_9GAMM</name>
<dbReference type="EMBL" id="FMYL01000004">
    <property type="protein sequence ID" value="SDB90511.1"/>
    <property type="molecule type" value="Genomic_DNA"/>
</dbReference>
<keyword evidence="1" id="KW-0378">Hydrolase</keyword>
<dbReference type="Pfam" id="PF12710">
    <property type="entry name" value="HAD"/>
    <property type="match status" value="1"/>
</dbReference>
<dbReference type="AlphaFoldDB" id="A0A1G6H8G9"/>
<dbReference type="SUPFAM" id="SSF56784">
    <property type="entry name" value="HAD-like"/>
    <property type="match status" value="1"/>
</dbReference>
<dbReference type="PANTHER" id="PTHR43344">
    <property type="entry name" value="PHOSPHOSERINE PHOSPHATASE"/>
    <property type="match status" value="1"/>
</dbReference>
<gene>
    <name evidence="1" type="ORF">SAMN05421733_104153</name>
</gene>
<dbReference type="RefSeq" id="WP_092747529.1">
    <property type="nucleotide sequence ID" value="NZ_FMYL01000004.1"/>
</dbReference>
<dbReference type="InterPro" id="IPR023214">
    <property type="entry name" value="HAD_sf"/>
</dbReference>
<dbReference type="NCBIfam" id="TIGR01488">
    <property type="entry name" value="HAD-SF-IB"/>
    <property type="match status" value="1"/>
</dbReference>